<accession>A0ABT0GRB5</accession>
<comment type="caution">
    <text evidence="1">The sequence shown here is derived from an EMBL/GenBank/DDBJ whole genome shotgun (WGS) entry which is preliminary data.</text>
</comment>
<evidence type="ECO:0000313" key="1">
    <source>
        <dbReference type="EMBL" id="MCK7611986.1"/>
    </source>
</evidence>
<organism evidence="1 2">
    <name type="scientific">Roseibium sediminicola</name>
    <dbReference type="NCBI Taxonomy" id="2933272"/>
    <lineage>
        <taxon>Bacteria</taxon>
        <taxon>Pseudomonadati</taxon>
        <taxon>Pseudomonadota</taxon>
        <taxon>Alphaproteobacteria</taxon>
        <taxon>Hyphomicrobiales</taxon>
        <taxon>Stappiaceae</taxon>
        <taxon>Roseibium</taxon>
    </lineage>
</organism>
<dbReference type="Proteomes" id="UP001431221">
    <property type="component" value="Unassembled WGS sequence"/>
</dbReference>
<gene>
    <name evidence="1" type="ORF">M0H32_07435</name>
</gene>
<dbReference type="RefSeq" id="WP_248152746.1">
    <property type="nucleotide sequence ID" value="NZ_JALNMJ010000004.1"/>
</dbReference>
<keyword evidence="2" id="KW-1185">Reference proteome</keyword>
<sequence>MKHQVLSPLEDHDPAVAAFWAAYPDGPPTDVFEPGESEGKILARTVALEELGDIKAVQTFPYLFPYYLQEQLL</sequence>
<protein>
    <submittedName>
        <fullName evidence="1">Uncharacterized protein</fullName>
    </submittedName>
</protein>
<proteinExistence type="predicted"/>
<reference evidence="1" key="1">
    <citation type="submission" date="2022-04" db="EMBL/GenBank/DDBJ databases">
        <title>Roseibium sp. CAU 1639 isolated from mud.</title>
        <authorList>
            <person name="Kim W."/>
        </authorList>
    </citation>
    <scope>NUCLEOTIDE SEQUENCE</scope>
    <source>
        <strain evidence="1">CAU 1639</strain>
    </source>
</reference>
<dbReference type="EMBL" id="JALNMJ010000004">
    <property type="protein sequence ID" value="MCK7611986.1"/>
    <property type="molecule type" value="Genomic_DNA"/>
</dbReference>
<name>A0ABT0GRB5_9HYPH</name>
<evidence type="ECO:0000313" key="2">
    <source>
        <dbReference type="Proteomes" id="UP001431221"/>
    </source>
</evidence>